<evidence type="ECO:0000256" key="10">
    <source>
        <dbReference type="ARBA" id="ARBA00022989"/>
    </source>
</evidence>
<evidence type="ECO:0000313" key="17">
    <source>
        <dbReference type="EMBL" id="GBG30879.1"/>
    </source>
</evidence>
<keyword evidence="7" id="KW-0378">Hydrolase</keyword>
<evidence type="ECO:0000256" key="6">
    <source>
        <dbReference type="ARBA" id="ARBA00022723"/>
    </source>
</evidence>
<dbReference type="GO" id="GO:0016042">
    <property type="term" value="P:lipid catabolic process"/>
    <property type="evidence" value="ECO:0007669"/>
    <property type="project" value="UniProtKB-KW"/>
</dbReference>
<dbReference type="CDD" id="cd00519">
    <property type="entry name" value="Lipase_3"/>
    <property type="match status" value="1"/>
</dbReference>
<dbReference type="PANTHER" id="PTHR45792:SF8">
    <property type="entry name" value="DIACYLGLYCEROL LIPASE-ALPHA"/>
    <property type="match status" value="1"/>
</dbReference>
<dbReference type="GO" id="GO:0005886">
    <property type="term" value="C:plasma membrane"/>
    <property type="evidence" value="ECO:0007669"/>
    <property type="project" value="UniProtKB-SubCell"/>
</dbReference>
<dbReference type="InParanoid" id="A0A2R5GKN9"/>
<evidence type="ECO:0000256" key="3">
    <source>
        <dbReference type="ARBA" id="ARBA00022475"/>
    </source>
</evidence>
<dbReference type="PANTHER" id="PTHR45792">
    <property type="entry name" value="DIACYLGLYCEROL LIPASE HOMOLOG-RELATED"/>
    <property type="match status" value="1"/>
</dbReference>
<name>A0A2R5GKN9_9STRA</name>
<reference evidence="17 18" key="1">
    <citation type="submission" date="2017-12" db="EMBL/GenBank/DDBJ databases">
        <title>Sequencing, de novo assembly and annotation of complete genome of a new Thraustochytrid species, strain FCC1311.</title>
        <authorList>
            <person name="Sedici K."/>
            <person name="Godart F."/>
            <person name="Aiese Cigliano R."/>
            <person name="Sanseverino W."/>
            <person name="Barakat M."/>
            <person name="Ortet P."/>
            <person name="Marechal E."/>
            <person name="Cagnac O."/>
            <person name="Amato A."/>
        </authorList>
    </citation>
    <scope>NUCLEOTIDE SEQUENCE [LARGE SCALE GENOMIC DNA]</scope>
</reference>
<evidence type="ECO:0000256" key="11">
    <source>
        <dbReference type="ARBA" id="ARBA00023098"/>
    </source>
</evidence>
<sequence>MSDAAAENLDGTGENAAQGDGGAVALQDFVGKMQEAWAAGVGSASRSEEAAATQAAEDVVADKKDSNAISTTPKDRLQTFWAKLRSPDTWSELAERAAKQSLDQFGVDKDQNRQLESALWSMKAGEKKEDNFFLLMGKLKLTLDHAQELLGKDLKLSPTQALRSMSFLMGCCEAYIAENATAIETLAREDGAKEAEKDLLIELDRNMEFANAAYDEFDPDETMFEFFARREYTLMYYDSATDYEMAAHYVAFSPAKKRCVVGIKGTSTLSDMLTDILCRSTPFVDDETFAHDGIKITAQRVAARVEPFLLNLFAPLNYEILFTGHSLGAGVAALVAVIFREAHKVSKVRALAYACPPVLDKKAALRTYEYVTSVVNNRDIIPRTSLSNMNIMNEALARAHDLIQAGELDSAAPAANGERVLRMMREVQEEAKLAYDQDLYVPGRVLYMFSPNTKTRCALEKTGDLANLRQMLFTKSMVLDHSMDNYMYELRNTLFDLHKLHSITSPPVMPDTEGALVSIVDYIQVFSPADMRDVVFYVIKTTVAHSPDRVREYEAYRRFTDFERLVEGVRAAGATLLTKLPSRVTVWEPVDRARQFEIYLSALIHKAAYKRLDDVMELVRDFIGVGQRPPAPEFVLDHLAAQKGGAKGYNDVS</sequence>
<keyword evidence="11" id="KW-0443">Lipid metabolism</keyword>
<feature type="region of interest" description="Disordered" evidence="15">
    <location>
        <begin position="40"/>
        <end position="67"/>
    </location>
</feature>
<proteinExistence type="predicted"/>
<comment type="caution">
    <text evidence="17">The sequence shown here is derived from an EMBL/GenBank/DDBJ whole genome shotgun (WGS) entry which is preliminary data.</text>
</comment>
<keyword evidence="12" id="KW-0472">Membrane</keyword>
<dbReference type="GO" id="GO:0046872">
    <property type="term" value="F:metal ion binding"/>
    <property type="evidence" value="ECO:0007669"/>
    <property type="project" value="UniProtKB-KW"/>
</dbReference>
<evidence type="ECO:0000256" key="1">
    <source>
        <dbReference type="ARBA" id="ARBA00001913"/>
    </source>
</evidence>
<evidence type="ECO:0000256" key="5">
    <source>
        <dbReference type="ARBA" id="ARBA00022692"/>
    </source>
</evidence>
<gene>
    <name evidence="17" type="ORF">FCC1311_020411</name>
</gene>
<dbReference type="SUPFAM" id="SSF64268">
    <property type="entry name" value="PX domain"/>
    <property type="match status" value="1"/>
</dbReference>
<dbReference type="InterPro" id="IPR052214">
    <property type="entry name" value="DAG_Lipase-Related"/>
</dbReference>
<keyword evidence="5" id="KW-0812">Transmembrane</keyword>
<feature type="domain" description="Fungal lipase-type" evidence="16">
    <location>
        <begin position="260"/>
        <end position="386"/>
    </location>
</feature>
<evidence type="ECO:0000313" key="18">
    <source>
        <dbReference type="Proteomes" id="UP000241890"/>
    </source>
</evidence>
<dbReference type="SUPFAM" id="SSF53474">
    <property type="entry name" value="alpha/beta-Hydrolases"/>
    <property type="match status" value="1"/>
</dbReference>
<evidence type="ECO:0000256" key="2">
    <source>
        <dbReference type="ARBA" id="ARBA00004651"/>
    </source>
</evidence>
<comment type="cofactor">
    <cofactor evidence="1">
        <name>Ca(2+)</name>
        <dbReference type="ChEBI" id="CHEBI:29108"/>
    </cofactor>
</comment>
<keyword evidence="6" id="KW-0479">Metal-binding</keyword>
<keyword evidence="9" id="KW-0442">Lipid degradation</keyword>
<feature type="compositionally biased region" description="Low complexity" evidence="15">
    <location>
        <begin position="40"/>
        <end position="58"/>
    </location>
</feature>
<keyword evidence="3" id="KW-1003">Cell membrane</keyword>
<keyword evidence="18" id="KW-1185">Reference proteome</keyword>
<dbReference type="GO" id="GO:0035091">
    <property type="term" value="F:phosphatidylinositol binding"/>
    <property type="evidence" value="ECO:0007669"/>
    <property type="project" value="InterPro"/>
</dbReference>
<accession>A0A2R5GKN9</accession>
<dbReference type="OrthoDB" id="45753at2759"/>
<comment type="subcellular location">
    <subcellularLocation>
        <location evidence="2">Cell membrane</location>
        <topology evidence="2">Multi-pass membrane protein</topology>
    </subcellularLocation>
</comment>
<dbReference type="InterPro" id="IPR002921">
    <property type="entry name" value="Fungal_lipase-type"/>
</dbReference>
<dbReference type="InterPro" id="IPR029058">
    <property type="entry name" value="AB_hydrolase_fold"/>
</dbReference>
<evidence type="ECO:0000256" key="13">
    <source>
        <dbReference type="ARBA" id="ARBA00024531"/>
    </source>
</evidence>
<dbReference type="GO" id="GO:0016298">
    <property type="term" value="F:lipase activity"/>
    <property type="evidence" value="ECO:0007669"/>
    <property type="project" value="TreeGrafter"/>
</dbReference>
<organism evidence="17 18">
    <name type="scientific">Hondaea fermentalgiana</name>
    <dbReference type="NCBI Taxonomy" id="2315210"/>
    <lineage>
        <taxon>Eukaryota</taxon>
        <taxon>Sar</taxon>
        <taxon>Stramenopiles</taxon>
        <taxon>Bigyra</taxon>
        <taxon>Labyrinthulomycetes</taxon>
        <taxon>Thraustochytrida</taxon>
        <taxon>Thraustochytriidae</taxon>
        <taxon>Hondaea</taxon>
    </lineage>
</organism>
<evidence type="ECO:0000259" key="16">
    <source>
        <dbReference type="Pfam" id="PF01764"/>
    </source>
</evidence>
<dbReference type="EMBL" id="BEYU01000084">
    <property type="protein sequence ID" value="GBG30879.1"/>
    <property type="molecule type" value="Genomic_DNA"/>
</dbReference>
<keyword evidence="8" id="KW-0106">Calcium</keyword>
<evidence type="ECO:0000256" key="4">
    <source>
        <dbReference type="ARBA" id="ARBA00022553"/>
    </source>
</evidence>
<dbReference type="InterPro" id="IPR036871">
    <property type="entry name" value="PX_dom_sf"/>
</dbReference>
<keyword evidence="10" id="KW-1133">Transmembrane helix</keyword>
<dbReference type="Proteomes" id="UP000241890">
    <property type="component" value="Unassembled WGS sequence"/>
</dbReference>
<evidence type="ECO:0000256" key="8">
    <source>
        <dbReference type="ARBA" id="ARBA00022837"/>
    </source>
</evidence>
<evidence type="ECO:0000256" key="15">
    <source>
        <dbReference type="SAM" id="MobiDB-lite"/>
    </source>
</evidence>
<dbReference type="Gene3D" id="3.40.50.1820">
    <property type="entry name" value="alpha/beta hydrolase"/>
    <property type="match status" value="1"/>
</dbReference>
<dbReference type="AlphaFoldDB" id="A0A2R5GKN9"/>
<evidence type="ECO:0000256" key="14">
    <source>
        <dbReference type="ARBA" id="ARBA00026104"/>
    </source>
</evidence>
<comment type="catalytic activity">
    <reaction evidence="13">
        <text>a 1,2-diacyl-sn-glycerol + H2O = a 2-acylglycerol + a fatty acid + H(+)</text>
        <dbReference type="Rhea" id="RHEA:33275"/>
        <dbReference type="ChEBI" id="CHEBI:15377"/>
        <dbReference type="ChEBI" id="CHEBI:15378"/>
        <dbReference type="ChEBI" id="CHEBI:17389"/>
        <dbReference type="ChEBI" id="CHEBI:17815"/>
        <dbReference type="ChEBI" id="CHEBI:28868"/>
        <dbReference type="EC" id="3.1.1.116"/>
    </reaction>
    <physiologicalReaction direction="left-to-right" evidence="13">
        <dbReference type="Rhea" id="RHEA:33276"/>
    </physiologicalReaction>
</comment>
<dbReference type="EC" id="3.1.1.116" evidence="14"/>
<evidence type="ECO:0000256" key="7">
    <source>
        <dbReference type="ARBA" id="ARBA00022801"/>
    </source>
</evidence>
<feature type="region of interest" description="Disordered" evidence="15">
    <location>
        <begin position="1"/>
        <end position="21"/>
    </location>
</feature>
<evidence type="ECO:0000256" key="12">
    <source>
        <dbReference type="ARBA" id="ARBA00023136"/>
    </source>
</evidence>
<evidence type="ECO:0000256" key="9">
    <source>
        <dbReference type="ARBA" id="ARBA00022963"/>
    </source>
</evidence>
<keyword evidence="4" id="KW-0597">Phosphoprotein</keyword>
<protein>
    <recommendedName>
        <fullName evidence="14">sn-1-specific diacylglycerol lipase</fullName>
        <ecNumber evidence="14">3.1.1.116</ecNumber>
    </recommendedName>
</protein>
<dbReference type="Pfam" id="PF01764">
    <property type="entry name" value="Lipase_3"/>
    <property type="match status" value="1"/>
</dbReference>